<reference evidence="2" key="1">
    <citation type="thesis" date="2021" institute="BYU ScholarsArchive" country="Provo, UT, USA">
        <title>Applications of and Algorithms for Genome Assembly and Genomic Analyses with an Emphasis on Marine Teleosts.</title>
        <authorList>
            <person name="Pickett B.D."/>
        </authorList>
    </citation>
    <scope>NUCLEOTIDE SEQUENCE</scope>
    <source>
        <strain evidence="2">HI-2016</strain>
    </source>
</reference>
<name>A0A8T2NH34_9TELE</name>
<evidence type="ECO:0000256" key="1">
    <source>
        <dbReference type="SAM" id="MobiDB-lite"/>
    </source>
</evidence>
<comment type="caution">
    <text evidence="2">The sequence shown here is derived from an EMBL/GenBank/DDBJ whole genome shotgun (WGS) entry which is preliminary data.</text>
</comment>
<dbReference type="Proteomes" id="UP000824540">
    <property type="component" value="Unassembled WGS sequence"/>
</dbReference>
<dbReference type="EMBL" id="JAFBMS010000059">
    <property type="protein sequence ID" value="KAG9339036.1"/>
    <property type="molecule type" value="Genomic_DNA"/>
</dbReference>
<organism evidence="2 3">
    <name type="scientific">Albula glossodonta</name>
    <name type="common">roundjaw bonefish</name>
    <dbReference type="NCBI Taxonomy" id="121402"/>
    <lineage>
        <taxon>Eukaryota</taxon>
        <taxon>Metazoa</taxon>
        <taxon>Chordata</taxon>
        <taxon>Craniata</taxon>
        <taxon>Vertebrata</taxon>
        <taxon>Euteleostomi</taxon>
        <taxon>Actinopterygii</taxon>
        <taxon>Neopterygii</taxon>
        <taxon>Teleostei</taxon>
        <taxon>Albuliformes</taxon>
        <taxon>Albulidae</taxon>
        <taxon>Albula</taxon>
    </lineage>
</organism>
<gene>
    <name evidence="2" type="ORF">JZ751_024231</name>
</gene>
<sequence>MGTETGRGISPPPHPLQPISSFVHRLPAPPVSTKPPHFSPVDLFGRARPEKAAGASSMKTRRVVEK</sequence>
<feature type="region of interest" description="Disordered" evidence="1">
    <location>
        <begin position="1"/>
        <end position="43"/>
    </location>
</feature>
<evidence type="ECO:0000313" key="3">
    <source>
        <dbReference type="Proteomes" id="UP000824540"/>
    </source>
</evidence>
<dbReference type="AlphaFoldDB" id="A0A8T2NH34"/>
<protein>
    <submittedName>
        <fullName evidence="2">Uncharacterized protein</fullName>
    </submittedName>
</protein>
<evidence type="ECO:0000313" key="2">
    <source>
        <dbReference type="EMBL" id="KAG9339036.1"/>
    </source>
</evidence>
<proteinExistence type="predicted"/>
<keyword evidence="3" id="KW-1185">Reference proteome</keyword>
<accession>A0A8T2NH34</accession>